<comment type="caution">
    <text evidence="2">The sequence shown here is derived from an EMBL/GenBank/DDBJ whole genome shotgun (WGS) entry which is preliminary data.</text>
</comment>
<protein>
    <submittedName>
        <fullName evidence="2">Uncharacterized protein</fullName>
    </submittedName>
</protein>
<feature type="chain" id="PRO_5001662391" evidence="1">
    <location>
        <begin position="23"/>
        <end position="89"/>
    </location>
</feature>
<dbReference type="Proteomes" id="UP000027601">
    <property type="component" value="Unassembled WGS sequence"/>
</dbReference>
<dbReference type="AlphaFoldDB" id="A0A069D4Z1"/>
<evidence type="ECO:0000256" key="1">
    <source>
        <dbReference type="SAM" id="SignalP"/>
    </source>
</evidence>
<sequence>MFKMKTRLFFAFLVFTPSYICAGNEVDSLLNELDKIIAVHRSFSMKKEVRIDELKRNTPPATSLTSLYERNRKLYKEYRLIFVILPFII</sequence>
<proteinExistence type="predicted"/>
<organism evidence="2 3">
    <name type="scientific">Bacteroides graminisolvens DSM 19988 = JCM 15093</name>
    <dbReference type="NCBI Taxonomy" id="1121097"/>
    <lineage>
        <taxon>Bacteria</taxon>
        <taxon>Pseudomonadati</taxon>
        <taxon>Bacteroidota</taxon>
        <taxon>Bacteroidia</taxon>
        <taxon>Bacteroidales</taxon>
        <taxon>Bacteroidaceae</taxon>
        <taxon>Bacteroides</taxon>
    </lineage>
</organism>
<keyword evidence="3" id="KW-1185">Reference proteome</keyword>
<feature type="signal peptide" evidence="1">
    <location>
        <begin position="1"/>
        <end position="22"/>
    </location>
</feature>
<keyword evidence="1" id="KW-0732">Signal</keyword>
<dbReference type="EMBL" id="BAJS01000001">
    <property type="protein sequence ID" value="GAK35239.1"/>
    <property type="molecule type" value="Genomic_DNA"/>
</dbReference>
<reference evidence="2 3" key="1">
    <citation type="journal article" date="2015" name="Microbes Environ.">
        <title>Distribution and evolution of nitrogen fixation genes in the phylum bacteroidetes.</title>
        <authorList>
            <person name="Inoue J."/>
            <person name="Oshima K."/>
            <person name="Suda W."/>
            <person name="Sakamoto M."/>
            <person name="Iino T."/>
            <person name="Noda S."/>
            <person name="Hongoh Y."/>
            <person name="Hattori M."/>
            <person name="Ohkuma M."/>
        </authorList>
    </citation>
    <scope>NUCLEOTIDE SEQUENCE [LARGE SCALE GENOMIC DNA]</scope>
    <source>
        <strain evidence="2 3">JCM 15093</strain>
    </source>
</reference>
<accession>A0A069D4Z1</accession>
<gene>
    <name evidence="2" type="ORF">JCM15093_319</name>
</gene>
<evidence type="ECO:0000313" key="3">
    <source>
        <dbReference type="Proteomes" id="UP000027601"/>
    </source>
</evidence>
<evidence type="ECO:0000313" key="2">
    <source>
        <dbReference type="EMBL" id="GAK35239.1"/>
    </source>
</evidence>
<name>A0A069D4Z1_9BACE</name>